<dbReference type="OMA" id="MPYIGRG"/>
<accession>A0A139AR67</accession>
<dbReference type="OrthoDB" id="1933717at2759"/>
<dbReference type="SMART" id="SM00822">
    <property type="entry name" value="PKS_KR"/>
    <property type="match status" value="1"/>
</dbReference>
<evidence type="ECO:0000313" key="6">
    <source>
        <dbReference type="EMBL" id="KXS19144.1"/>
    </source>
</evidence>
<feature type="domain" description="Ketoreductase" evidence="5">
    <location>
        <begin position="13"/>
        <end position="205"/>
    </location>
</feature>
<dbReference type="InterPro" id="IPR002347">
    <property type="entry name" value="SDR_fam"/>
</dbReference>
<evidence type="ECO:0000256" key="1">
    <source>
        <dbReference type="ARBA" id="ARBA00006484"/>
    </source>
</evidence>
<dbReference type="PROSITE" id="PS00061">
    <property type="entry name" value="ADH_SHORT"/>
    <property type="match status" value="1"/>
</dbReference>
<keyword evidence="3" id="KW-0560">Oxidoreductase</keyword>
<dbReference type="PANTHER" id="PTHR43669:SF12">
    <property type="entry name" value="BLR5618 PROTEIN"/>
    <property type="match status" value="1"/>
</dbReference>
<proteinExistence type="inferred from homology"/>
<dbReference type="InterPro" id="IPR020904">
    <property type="entry name" value="Sc_DH/Rdtase_CS"/>
</dbReference>
<name>A0A139AR67_GONPJ</name>
<evidence type="ECO:0000256" key="2">
    <source>
        <dbReference type="ARBA" id="ARBA00022857"/>
    </source>
</evidence>
<dbReference type="PRINTS" id="PR00081">
    <property type="entry name" value="GDHRDH"/>
</dbReference>
<dbReference type="PRINTS" id="PR00080">
    <property type="entry name" value="SDRFAMILY"/>
</dbReference>
<dbReference type="GO" id="GO:0016491">
    <property type="term" value="F:oxidoreductase activity"/>
    <property type="evidence" value="ECO:0007669"/>
    <property type="project" value="UniProtKB-KW"/>
</dbReference>
<dbReference type="EMBL" id="KQ965739">
    <property type="protein sequence ID" value="KXS19144.1"/>
    <property type="molecule type" value="Genomic_DNA"/>
</dbReference>
<evidence type="ECO:0000256" key="3">
    <source>
        <dbReference type="ARBA" id="ARBA00023002"/>
    </source>
</evidence>
<evidence type="ECO:0000259" key="5">
    <source>
        <dbReference type="SMART" id="SM00822"/>
    </source>
</evidence>
<dbReference type="STRING" id="1344416.A0A139AR67"/>
<organism evidence="6 7">
    <name type="scientific">Gonapodya prolifera (strain JEL478)</name>
    <name type="common">Monoblepharis prolifera</name>
    <dbReference type="NCBI Taxonomy" id="1344416"/>
    <lineage>
        <taxon>Eukaryota</taxon>
        <taxon>Fungi</taxon>
        <taxon>Fungi incertae sedis</taxon>
        <taxon>Chytridiomycota</taxon>
        <taxon>Chytridiomycota incertae sedis</taxon>
        <taxon>Monoblepharidomycetes</taxon>
        <taxon>Monoblepharidales</taxon>
        <taxon>Gonapodyaceae</taxon>
        <taxon>Gonapodya</taxon>
    </lineage>
</organism>
<keyword evidence="2" id="KW-0521">NADP</keyword>
<gene>
    <name evidence="6" type="ORF">M427DRAFT_53122</name>
</gene>
<evidence type="ECO:0000313" key="7">
    <source>
        <dbReference type="Proteomes" id="UP000070544"/>
    </source>
</evidence>
<sequence length="266" mass="27898">MSDQSPSTQPQFRVALITGAGSGVGAAAVEALITSPSAGSIPWHVALVGRREQQLRDTATLFDPSGARTLCVVGDVSDPDAVAAVFAQVVAKWGRVDVLFNNAGVTNDMGVLFEDIAAADWKRVIDINLTGSFLCAQEAFKVMKRQGGGRIINNGSVSAIVPRPNSAPYTASKHAISGLTKSLALDGRKYNIACSQLDIGNAASALLTTIGSTGALQADGSRRPEPTFDVKETGRAIRYMAELPPEVNVLGMQIMATKMPSWVGRG</sequence>
<protein>
    <submittedName>
        <fullName evidence="6">Dehydrogenase</fullName>
    </submittedName>
</protein>
<evidence type="ECO:0000256" key="4">
    <source>
        <dbReference type="RuleBase" id="RU000363"/>
    </source>
</evidence>
<dbReference type="PANTHER" id="PTHR43669">
    <property type="entry name" value="5-KETO-D-GLUCONATE 5-REDUCTASE"/>
    <property type="match status" value="1"/>
</dbReference>
<dbReference type="CDD" id="cd05233">
    <property type="entry name" value="SDR_c"/>
    <property type="match status" value="1"/>
</dbReference>
<reference evidence="6 7" key="1">
    <citation type="journal article" date="2015" name="Genome Biol. Evol.">
        <title>Phylogenomic analyses indicate that early fungi evolved digesting cell walls of algal ancestors of land plants.</title>
        <authorList>
            <person name="Chang Y."/>
            <person name="Wang S."/>
            <person name="Sekimoto S."/>
            <person name="Aerts A.L."/>
            <person name="Choi C."/>
            <person name="Clum A."/>
            <person name="LaButti K.M."/>
            <person name="Lindquist E.A."/>
            <person name="Yee Ngan C."/>
            <person name="Ohm R.A."/>
            <person name="Salamov A.A."/>
            <person name="Grigoriev I.V."/>
            <person name="Spatafora J.W."/>
            <person name="Berbee M.L."/>
        </authorList>
    </citation>
    <scope>NUCLEOTIDE SEQUENCE [LARGE SCALE GENOMIC DNA]</scope>
    <source>
        <strain evidence="6 7">JEL478</strain>
    </source>
</reference>
<dbReference type="AlphaFoldDB" id="A0A139AR67"/>
<dbReference type="SUPFAM" id="SSF51735">
    <property type="entry name" value="NAD(P)-binding Rossmann-fold domains"/>
    <property type="match status" value="1"/>
</dbReference>
<dbReference type="Gene3D" id="3.40.50.720">
    <property type="entry name" value="NAD(P)-binding Rossmann-like Domain"/>
    <property type="match status" value="1"/>
</dbReference>
<dbReference type="Pfam" id="PF00106">
    <property type="entry name" value="adh_short"/>
    <property type="match status" value="1"/>
</dbReference>
<dbReference type="Proteomes" id="UP000070544">
    <property type="component" value="Unassembled WGS sequence"/>
</dbReference>
<comment type="similarity">
    <text evidence="1 4">Belongs to the short-chain dehydrogenases/reductases (SDR) family.</text>
</comment>
<dbReference type="InterPro" id="IPR036291">
    <property type="entry name" value="NAD(P)-bd_dom_sf"/>
</dbReference>
<dbReference type="InterPro" id="IPR057326">
    <property type="entry name" value="KR_dom"/>
</dbReference>
<keyword evidence="7" id="KW-1185">Reference proteome</keyword>